<evidence type="ECO:0000313" key="3">
    <source>
        <dbReference type="Proteomes" id="UP000714618"/>
    </source>
</evidence>
<dbReference type="PANTHER" id="PTHR34502">
    <property type="entry name" value="DUF6594 DOMAIN-CONTAINING PROTEIN-RELATED"/>
    <property type="match status" value="1"/>
</dbReference>
<evidence type="ECO:0000259" key="1">
    <source>
        <dbReference type="Pfam" id="PF20237"/>
    </source>
</evidence>
<proteinExistence type="predicted"/>
<keyword evidence="3" id="KW-1185">Reference proteome</keyword>
<dbReference type="AlphaFoldDB" id="A0A9N8JL27"/>
<protein>
    <recommendedName>
        <fullName evidence="1">DUF6594 domain-containing protein</fullName>
    </recommendedName>
</protein>
<comment type="caution">
    <text evidence="2">The sequence shown here is derived from an EMBL/GenBank/DDBJ whole genome shotgun (WGS) entry which is preliminary data.</text>
</comment>
<accession>A0A9N8JL27</accession>
<evidence type="ECO:0000313" key="2">
    <source>
        <dbReference type="EMBL" id="CAD0089284.1"/>
    </source>
</evidence>
<dbReference type="OrthoDB" id="5342093at2759"/>
<feature type="domain" description="DUF6594" evidence="1">
    <location>
        <begin position="9"/>
        <end position="93"/>
    </location>
</feature>
<dbReference type="InterPro" id="IPR046529">
    <property type="entry name" value="DUF6594"/>
</dbReference>
<organism evidence="2 3">
    <name type="scientific">Aureobasidium mustum</name>
    <dbReference type="NCBI Taxonomy" id="2773714"/>
    <lineage>
        <taxon>Eukaryota</taxon>
        <taxon>Fungi</taxon>
        <taxon>Dikarya</taxon>
        <taxon>Ascomycota</taxon>
        <taxon>Pezizomycotina</taxon>
        <taxon>Dothideomycetes</taxon>
        <taxon>Dothideomycetidae</taxon>
        <taxon>Dothideales</taxon>
        <taxon>Saccotheciaceae</taxon>
        <taxon>Aureobasidium</taxon>
    </lineage>
</organism>
<name>A0A9N8JL27_9PEZI</name>
<dbReference type="EMBL" id="CAIJEO010000003">
    <property type="protein sequence ID" value="CAD0089284.1"/>
    <property type="molecule type" value="Genomic_DNA"/>
</dbReference>
<dbReference type="Pfam" id="PF20237">
    <property type="entry name" value="DUF6594"/>
    <property type="match status" value="1"/>
</dbReference>
<dbReference type="PANTHER" id="PTHR34502:SF5">
    <property type="entry name" value="DUF6594 DOMAIN-CONTAINING PROTEIN"/>
    <property type="match status" value="1"/>
</dbReference>
<sequence length="96" mass="11244">MFTQKPQGYHRLADLMGRYPETAIFRRFSSLNMINLLSLQAELIELRENCEDVWAKDGGLDNIDEEKLSTFLKDSSQYKLLLKLRKKLREYSTAQA</sequence>
<reference evidence="2" key="1">
    <citation type="submission" date="2020-06" db="EMBL/GenBank/DDBJ databases">
        <authorList>
            <person name="Onetto C."/>
        </authorList>
    </citation>
    <scope>NUCLEOTIDE SEQUENCE</scope>
</reference>
<gene>
    <name evidence="2" type="ORF">AWRI4233_LOCUS2159</name>
</gene>
<dbReference type="Proteomes" id="UP000714618">
    <property type="component" value="Unassembled WGS sequence"/>
</dbReference>